<dbReference type="SUPFAM" id="SSF51011">
    <property type="entry name" value="Glycosyl hydrolase domain"/>
    <property type="match status" value="1"/>
</dbReference>
<organism evidence="8 10">
    <name type="scientific">Leyella lascolaii</name>
    <dbReference type="NCBI Taxonomy" id="1776379"/>
    <lineage>
        <taxon>Bacteria</taxon>
        <taxon>Pseudomonadati</taxon>
        <taxon>Bacteroidota</taxon>
        <taxon>Bacteroidia</taxon>
        <taxon>Bacteroidales</taxon>
        <taxon>Prevotellaceae</taxon>
        <taxon>Leyella</taxon>
    </lineage>
</organism>
<proteinExistence type="inferred from homology"/>
<evidence type="ECO:0000313" key="8">
    <source>
        <dbReference type="EMBL" id="MDN0025916.1"/>
    </source>
</evidence>
<dbReference type="InterPro" id="IPR017853">
    <property type="entry name" value="GH"/>
</dbReference>
<dbReference type="Pfam" id="PF01055">
    <property type="entry name" value="Glyco_hydro_31_2nd"/>
    <property type="match status" value="1"/>
</dbReference>
<keyword evidence="3" id="KW-0732">Signal</keyword>
<dbReference type="Gene3D" id="2.60.40.1760">
    <property type="entry name" value="glycosyl hydrolase (family 31)"/>
    <property type="match status" value="1"/>
</dbReference>
<dbReference type="InterPro" id="IPR033403">
    <property type="entry name" value="DUF5110"/>
</dbReference>
<dbReference type="PANTHER" id="PTHR43863:SF2">
    <property type="entry name" value="MALTASE-GLUCOAMYLASE"/>
    <property type="match status" value="1"/>
</dbReference>
<dbReference type="GO" id="GO:0005975">
    <property type="term" value="P:carbohydrate metabolic process"/>
    <property type="evidence" value="ECO:0007669"/>
    <property type="project" value="InterPro"/>
</dbReference>
<evidence type="ECO:0000259" key="4">
    <source>
        <dbReference type="Pfam" id="PF01055"/>
    </source>
</evidence>
<name>A0AAW7JY16_9BACT</name>
<dbReference type="EMBL" id="JAUEIF010000010">
    <property type="protein sequence ID" value="MDN0025916.1"/>
    <property type="molecule type" value="Genomic_DNA"/>
</dbReference>
<dbReference type="Gene3D" id="3.20.20.80">
    <property type="entry name" value="Glycosidases"/>
    <property type="match status" value="1"/>
</dbReference>
<comment type="caution">
    <text evidence="8">The sequence shown here is derived from an EMBL/GenBank/DDBJ whole genome shotgun (WGS) entry which is preliminary data.</text>
</comment>
<dbReference type="Gene3D" id="2.60.40.1180">
    <property type="entry name" value="Golgi alpha-mannosidase II"/>
    <property type="match status" value="2"/>
</dbReference>
<comment type="similarity">
    <text evidence="1 2">Belongs to the glycosyl hydrolase 31 family.</text>
</comment>
<evidence type="ECO:0000313" key="9">
    <source>
        <dbReference type="Proteomes" id="UP001167831"/>
    </source>
</evidence>
<dbReference type="InterPro" id="IPR013780">
    <property type="entry name" value="Glyco_hydro_b"/>
</dbReference>
<keyword evidence="2 8" id="KW-0378">Hydrolase</keyword>
<dbReference type="InterPro" id="IPR048395">
    <property type="entry name" value="Glyco_hydro_31_C"/>
</dbReference>
<dbReference type="GO" id="GO:0004553">
    <property type="term" value="F:hydrolase activity, hydrolyzing O-glycosyl compounds"/>
    <property type="evidence" value="ECO:0007669"/>
    <property type="project" value="InterPro"/>
</dbReference>
<feature type="domain" description="Glycoside hydrolase family 31 TIM barrel" evidence="4">
    <location>
        <begin position="229"/>
        <end position="525"/>
    </location>
</feature>
<dbReference type="Pfam" id="PF17137">
    <property type="entry name" value="DUF5110"/>
    <property type="match status" value="1"/>
</dbReference>
<keyword evidence="2" id="KW-0326">Glycosidase</keyword>
<dbReference type="SUPFAM" id="SSF51445">
    <property type="entry name" value="(Trans)glycosidases"/>
    <property type="match status" value="1"/>
</dbReference>
<feature type="chain" id="PRO_5043745481" evidence="3">
    <location>
        <begin position="20"/>
        <end position="756"/>
    </location>
</feature>
<dbReference type="InterPro" id="IPR051816">
    <property type="entry name" value="Glycosyl_Hydrolase_31"/>
</dbReference>
<dbReference type="PANTHER" id="PTHR43863">
    <property type="entry name" value="HYDROLASE, PUTATIVE (AFU_ORTHOLOGUE AFUA_1G03140)-RELATED"/>
    <property type="match status" value="1"/>
</dbReference>
<evidence type="ECO:0000313" key="7">
    <source>
        <dbReference type="EMBL" id="MDN0023275.1"/>
    </source>
</evidence>
<dbReference type="CDD" id="cd06595">
    <property type="entry name" value="GH31_u1"/>
    <property type="match status" value="1"/>
</dbReference>
<dbReference type="AlphaFoldDB" id="A0AAW7JY16"/>
<sequence length="756" mass="86813">MKKILLLLYFVCLAIAAGAQDNYEPKADPKAVVESGCARFTVLTPQMIRIQYSKERKFEDRATFAVVNRRLPVPSYSKREDGTFLYISTDALELRYRKNAEINAADKNPDALSITFKLNGRKVVWYPGKDDALNLKGTTRTLDGCIGDSKRSELENGLLSRAGWSVIDESYSAHRGDGSRTFAFDGNVNGMPWVAPLVDKTAVDWYFLGYGHEYRKALHDYTLIGGKQPMPPLFVLGYWYSKYQRYSQQDFVDIVTDIKKNHIPIDVMILDMDWHTEGWTGWTWNKELIPDPQGLLRWMHGQGLKVSMNLHPADGVDSDEENFSLLAKDMGMDPATAKVVPWQLENPLFYKNMFKDIIHHREKDGVDFWWLDWQQNLTNPRMEGLSETFWCNHVFYNDMRITHPELRPLIFHRWGGLGSHRYPIGFSGDSFSTFPTLAFQPYFTATAANVCFGYWGHDLGGHQHGNNDPELYLRWMQYGVFSPLFRTHATNDPKIEMRIWKYPNFKDLLQTVKLRYELMPYIYTAARQAYDTGVSICRPLYYDHPEENNAYRYEDEYMFGDDILVAPVLTAGKNGKTDRKIWLPEGKWFDVCRNKVVEGDREFTDSYTQTEIPYFYKAGSVIVNYENVMNLNSRPDRIILKVVPGADGSSTLYEDENNTEGYKSGLFTNTRFDQKRTSGSITLTINAREGSFPGMPEKRDYTVRLLAASAPKAVSLDGKRLDGLKWTYDKATRTVSINLTGIPCDRKTVVKVSVGK</sequence>
<evidence type="ECO:0000313" key="10">
    <source>
        <dbReference type="Proteomes" id="UP001168478"/>
    </source>
</evidence>
<feature type="signal peptide" evidence="3">
    <location>
        <begin position="1"/>
        <end position="19"/>
    </location>
</feature>
<feature type="domain" description="Glycosyl hydrolase family 31 C-terminal" evidence="6">
    <location>
        <begin position="533"/>
        <end position="622"/>
    </location>
</feature>
<evidence type="ECO:0000259" key="6">
    <source>
        <dbReference type="Pfam" id="PF21365"/>
    </source>
</evidence>
<gene>
    <name evidence="7" type="ORF">QVN81_09615</name>
    <name evidence="8" type="ORF">QVN84_10360</name>
</gene>
<protein>
    <submittedName>
        <fullName evidence="8">Glycoside hydrolase family 31 protein</fullName>
    </submittedName>
</protein>
<dbReference type="RefSeq" id="WP_289825692.1">
    <property type="nucleotide sequence ID" value="NZ_JAUEIE010000010.1"/>
</dbReference>
<dbReference type="InterPro" id="IPR000322">
    <property type="entry name" value="Glyco_hydro_31_TIM"/>
</dbReference>
<dbReference type="Pfam" id="PF21365">
    <property type="entry name" value="Glyco_hydro_31_3rd"/>
    <property type="match status" value="1"/>
</dbReference>
<keyword evidence="9" id="KW-1185">Reference proteome</keyword>
<accession>A0AAW7JY16</accession>
<evidence type="ECO:0000256" key="1">
    <source>
        <dbReference type="ARBA" id="ARBA00007806"/>
    </source>
</evidence>
<evidence type="ECO:0000256" key="3">
    <source>
        <dbReference type="SAM" id="SignalP"/>
    </source>
</evidence>
<dbReference type="Proteomes" id="UP001167831">
    <property type="component" value="Unassembled WGS sequence"/>
</dbReference>
<evidence type="ECO:0000259" key="5">
    <source>
        <dbReference type="Pfam" id="PF17137"/>
    </source>
</evidence>
<reference evidence="8" key="2">
    <citation type="submission" date="2023-08" db="EMBL/GenBank/DDBJ databases">
        <title>Identification and characterization of horizontal gene transfer across gut microbiota members of farm animals based on homology search.</title>
        <authorList>
            <person name="Schwarzerova J."/>
            <person name="Nykrynova M."/>
            <person name="Jureckova K."/>
            <person name="Cejkova D."/>
            <person name="Rychlik I."/>
        </authorList>
    </citation>
    <scope>NUCLEOTIDE SEQUENCE</scope>
    <source>
        <strain evidence="8">ET15</strain>
        <strain evidence="7">ET37</strain>
    </source>
</reference>
<feature type="domain" description="DUF5110" evidence="5">
    <location>
        <begin position="638"/>
        <end position="706"/>
    </location>
</feature>
<evidence type="ECO:0000256" key="2">
    <source>
        <dbReference type="RuleBase" id="RU361185"/>
    </source>
</evidence>
<dbReference type="Proteomes" id="UP001168478">
    <property type="component" value="Unassembled WGS sequence"/>
</dbReference>
<reference evidence="8" key="1">
    <citation type="submission" date="2023-06" db="EMBL/GenBank/DDBJ databases">
        <authorList>
            <person name="Zeman M."/>
            <person name="Kubasova T."/>
            <person name="Jahodarova E."/>
            <person name="Nykrynova M."/>
            <person name="Rychlik I."/>
        </authorList>
    </citation>
    <scope>NUCLEOTIDE SEQUENCE</scope>
    <source>
        <strain evidence="8">ET15</strain>
        <strain evidence="7">ET37</strain>
    </source>
</reference>
<dbReference type="EMBL" id="JAUEIE010000010">
    <property type="protein sequence ID" value="MDN0023275.1"/>
    <property type="molecule type" value="Genomic_DNA"/>
</dbReference>